<dbReference type="PATRIC" id="fig|1195236.3.peg.149"/>
<evidence type="ECO:0000313" key="4">
    <source>
        <dbReference type="Proteomes" id="UP000014155"/>
    </source>
</evidence>
<feature type="compositionally biased region" description="Low complexity" evidence="1">
    <location>
        <begin position="274"/>
        <end position="288"/>
    </location>
</feature>
<feature type="region of interest" description="Disordered" evidence="1">
    <location>
        <begin position="274"/>
        <end position="297"/>
    </location>
</feature>
<reference evidence="3 4" key="1">
    <citation type="journal article" date="2013" name="Genome Announc.">
        <title>Draft Genome Sequence of the Cellulolytic, Mesophilic, Anaerobic Bacterium Clostridium termitidis Strain CT1112 (DSM 5398).</title>
        <authorList>
            <person name="Lal S."/>
            <person name="Ramachandran U."/>
            <person name="Zhang X."/>
            <person name="Munir R."/>
            <person name="Sparling R."/>
            <person name="Levin D.B."/>
        </authorList>
    </citation>
    <scope>NUCLEOTIDE SEQUENCE [LARGE SCALE GENOMIC DNA]</scope>
    <source>
        <strain evidence="3 4">CT1112</strain>
    </source>
</reference>
<dbReference type="eggNOG" id="ENOG502Z7PC">
    <property type="taxonomic scope" value="Bacteria"/>
</dbReference>
<protein>
    <recommendedName>
        <fullName evidence="5">DUF4179 domain-containing protein</fullName>
    </recommendedName>
</protein>
<dbReference type="Proteomes" id="UP000014155">
    <property type="component" value="Unassembled WGS sequence"/>
</dbReference>
<dbReference type="STRING" id="1195236.CTER_2907"/>
<evidence type="ECO:0000313" key="3">
    <source>
        <dbReference type="EMBL" id="EMS74122.1"/>
    </source>
</evidence>
<accession>S0FQK0</accession>
<dbReference type="EMBL" id="AORV01000005">
    <property type="protein sequence ID" value="EMS74122.1"/>
    <property type="molecule type" value="Genomic_DNA"/>
</dbReference>
<evidence type="ECO:0000256" key="1">
    <source>
        <dbReference type="SAM" id="MobiDB-lite"/>
    </source>
</evidence>
<dbReference type="RefSeq" id="WP_004622926.1">
    <property type="nucleotide sequence ID" value="NZ_AORV01000005.1"/>
</dbReference>
<sequence length="360" mass="39281">MKNFEQVDNILKQALSSSEEPSEELNKNIIDRFKETHTMKAIFRKRLIGVIIAAVITIAMSATAFAAWQLLSARQVAEQFGNTQLAEAFEAKDAVEINKTIASHGYNITLLGITTGKNLSGFKGSALQDINPDRTYAVVSIAKTDGGKMPGTSDEAYGQVPFFISPLIKGQKPWQVNIASMNGGYSECVVDGVMYRLIECDGVEMFADRGLYLCVSTTRFFDINAFDYDEKTGEVSPKAEFDGVNVLFDLPLDVKKADHEKAGKYLKQLLGDEASSGSQSDSAKSSADFGSKGGNSQDVELEEELKGGVVIPESVKEVTFDKNGISRNLFVTEEEGKMSVVQFTRDEMGGITGKVIQIQK</sequence>
<keyword evidence="2" id="KW-0812">Transmembrane</keyword>
<keyword evidence="2" id="KW-0472">Membrane</keyword>
<gene>
    <name evidence="3" type="ORF">CTER_2907</name>
</gene>
<comment type="caution">
    <text evidence="3">The sequence shown here is derived from an EMBL/GenBank/DDBJ whole genome shotgun (WGS) entry which is preliminary data.</text>
</comment>
<keyword evidence="2" id="KW-1133">Transmembrane helix</keyword>
<feature type="transmembrane region" description="Helical" evidence="2">
    <location>
        <begin position="47"/>
        <end position="71"/>
    </location>
</feature>
<keyword evidence="4" id="KW-1185">Reference proteome</keyword>
<evidence type="ECO:0000256" key="2">
    <source>
        <dbReference type="SAM" id="Phobius"/>
    </source>
</evidence>
<evidence type="ECO:0008006" key="5">
    <source>
        <dbReference type="Google" id="ProtNLM"/>
    </source>
</evidence>
<proteinExistence type="predicted"/>
<organism evidence="3 4">
    <name type="scientific">Ruminiclostridium cellobioparum subsp. termitidis CT1112</name>
    <dbReference type="NCBI Taxonomy" id="1195236"/>
    <lineage>
        <taxon>Bacteria</taxon>
        <taxon>Bacillati</taxon>
        <taxon>Bacillota</taxon>
        <taxon>Clostridia</taxon>
        <taxon>Eubacteriales</taxon>
        <taxon>Oscillospiraceae</taxon>
        <taxon>Ruminiclostridium</taxon>
    </lineage>
</organism>
<name>S0FQK0_RUMCE</name>
<dbReference type="AlphaFoldDB" id="S0FQK0"/>